<dbReference type="AlphaFoldDB" id="A0A382VZI9"/>
<feature type="non-terminal residue" evidence="1">
    <location>
        <position position="281"/>
    </location>
</feature>
<dbReference type="InterPro" id="IPR009367">
    <property type="entry name" value="Elm1-like"/>
</dbReference>
<sequence length="281" mass="30972">TGINRALVVSDGRPGHFNQSIALCRLLGVAFEVVEVSFCSSFVRALTHLFDLFGLRSASLFRVGDFDDDFQLVVSAGSRTYYANKVLAAKLGARSVAVLAPRGYRWDYDCLVIPEYDSAKPLPQVVTTPVNLSYIDEQLVAERVAEFRERHPAGDKPAWGVIIGGDSTRSKMDAGKMAAALDRIEAMRVGEELWVTTSRRTPAAVETDLRKRPINFLHLYSEEPYNPIPAFVQLCDRLFVTGDSTAMLSECITAGSAAVDVLLVASETEAKQHRFVQRLAK</sequence>
<dbReference type="Pfam" id="PF06258">
    <property type="entry name" value="Mito_fiss_Elm1"/>
    <property type="match status" value="1"/>
</dbReference>
<gene>
    <name evidence="1" type="ORF">METZ01_LOCUS404806</name>
</gene>
<feature type="non-terminal residue" evidence="1">
    <location>
        <position position="1"/>
    </location>
</feature>
<accession>A0A382VZI9</accession>
<organism evidence="1">
    <name type="scientific">marine metagenome</name>
    <dbReference type="NCBI Taxonomy" id="408172"/>
    <lineage>
        <taxon>unclassified sequences</taxon>
        <taxon>metagenomes</taxon>
        <taxon>ecological metagenomes</taxon>
    </lineage>
</organism>
<evidence type="ECO:0008006" key="2">
    <source>
        <dbReference type="Google" id="ProtNLM"/>
    </source>
</evidence>
<name>A0A382VZI9_9ZZZZ</name>
<protein>
    <recommendedName>
        <fullName evidence="2">Nucleoside-diphosphate sugar epimerase</fullName>
    </recommendedName>
</protein>
<proteinExistence type="predicted"/>
<dbReference type="EMBL" id="UINC01155856">
    <property type="protein sequence ID" value="SVD51952.1"/>
    <property type="molecule type" value="Genomic_DNA"/>
</dbReference>
<evidence type="ECO:0000313" key="1">
    <source>
        <dbReference type="EMBL" id="SVD51952.1"/>
    </source>
</evidence>
<reference evidence="1" key="1">
    <citation type="submission" date="2018-05" db="EMBL/GenBank/DDBJ databases">
        <authorList>
            <person name="Lanie J.A."/>
            <person name="Ng W.-L."/>
            <person name="Kazmierczak K.M."/>
            <person name="Andrzejewski T.M."/>
            <person name="Davidsen T.M."/>
            <person name="Wayne K.J."/>
            <person name="Tettelin H."/>
            <person name="Glass J.I."/>
            <person name="Rusch D."/>
            <person name="Podicherti R."/>
            <person name="Tsui H.-C.T."/>
            <person name="Winkler M.E."/>
        </authorList>
    </citation>
    <scope>NUCLEOTIDE SEQUENCE</scope>
</reference>